<feature type="compositionally biased region" description="Low complexity" evidence="2">
    <location>
        <begin position="322"/>
        <end position="333"/>
    </location>
</feature>
<feature type="compositionally biased region" description="Acidic residues" evidence="2">
    <location>
        <begin position="450"/>
        <end position="462"/>
    </location>
</feature>
<dbReference type="AlphaFoldDB" id="A0A482WF61"/>
<accession>A0A482WF61</accession>
<evidence type="ECO:0000313" key="3">
    <source>
        <dbReference type="EMBL" id="RZF32159.1"/>
    </source>
</evidence>
<evidence type="ECO:0008006" key="5">
    <source>
        <dbReference type="Google" id="ProtNLM"/>
    </source>
</evidence>
<reference evidence="3 4" key="1">
    <citation type="journal article" date="2017" name="Gigascience">
        <title>Genome sequence of the small brown planthopper, Laodelphax striatellus.</title>
        <authorList>
            <person name="Zhu J."/>
            <person name="Jiang F."/>
            <person name="Wang X."/>
            <person name="Yang P."/>
            <person name="Bao Y."/>
            <person name="Zhao W."/>
            <person name="Wang W."/>
            <person name="Lu H."/>
            <person name="Wang Q."/>
            <person name="Cui N."/>
            <person name="Li J."/>
            <person name="Chen X."/>
            <person name="Luo L."/>
            <person name="Yu J."/>
            <person name="Kang L."/>
            <person name="Cui F."/>
        </authorList>
    </citation>
    <scope>NUCLEOTIDE SEQUENCE [LARGE SCALE GENOMIC DNA]</scope>
    <source>
        <strain evidence="3">Lst14</strain>
    </source>
</reference>
<proteinExistence type="predicted"/>
<dbReference type="EMBL" id="QKKF02037473">
    <property type="protein sequence ID" value="RZF32159.1"/>
    <property type="molecule type" value="Genomic_DNA"/>
</dbReference>
<dbReference type="Proteomes" id="UP000291343">
    <property type="component" value="Unassembled WGS sequence"/>
</dbReference>
<feature type="region of interest" description="Disordered" evidence="2">
    <location>
        <begin position="427"/>
        <end position="499"/>
    </location>
</feature>
<organism evidence="3 4">
    <name type="scientific">Laodelphax striatellus</name>
    <name type="common">Small brown planthopper</name>
    <name type="synonym">Delphax striatella</name>
    <dbReference type="NCBI Taxonomy" id="195883"/>
    <lineage>
        <taxon>Eukaryota</taxon>
        <taxon>Metazoa</taxon>
        <taxon>Ecdysozoa</taxon>
        <taxon>Arthropoda</taxon>
        <taxon>Hexapoda</taxon>
        <taxon>Insecta</taxon>
        <taxon>Pterygota</taxon>
        <taxon>Neoptera</taxon>
        <taxon>Paraneoptera</taxon>
        <taxon>Hemiptera</taxon>
        <taxon>Auchenorrhyncha</taxon>
        <taxon>Fulgoroidea</taxon>
        <taxon>Delphacidae</taxon>
        <taxon>Criomorphinae</taxon>
        <taxon>Laodelphax</taxon>
    </lineage>
</organism>
<comment type="caution">
    <text evidence="3">The sequence shown here is derived from an EMBL/GenBank/DDBJ whole genome shotgun (WGS) entry which is preliminary data.</text>
</comment>
<dbReference type="SMR" id="A0A482WF61"/>
<evidence type="ECO:0000256" key="2">
    <source>
        <dbReference type="SAM" id="MobiDB-lite"/>
    </source>
</evidence>
<dbReference type="STRING" id="195883.A0A482WF61"/>
<keyword evidence="4" id="KW-1185">Reference proteome</keyword>
<dbReference type="PANTHER" id="PTHR22909">
    <property type="entry name" value="GOLGI INTEGRAL MEMBRANE PROTEIN 4"/>
    <property type="match status" value="1"/>
</dbReference>
<feature type="coiled-coil region" evidence="1">
    <location>
        <begin position="66"/>
        <end position="104"/>
    </location>
</feature>
<feature type="region of interest" description="Disordered" evidence="2">
    <location>
        <begin position="320"/>
        <end position="346"/>
    </location>
</feature>
<dbReference type="GO" id="GO:0000139">
    <property type="term" value="C:Golgi membrane"/>
    <property type="evidence" value="ECO:0007669"/>
    <property type="project" value="InterPro"/>
</dbReference>
<dbReference type="InParanoid" id="A0A482WF61"/>
<keyword evidence="1" id="KW-0175">Coiled coil</keyword>
<gene>
    <name evidence="3" type="ORF">LSTR_LSTR004022</name>
</gene>
<dbReference type="PANTHER" id="PTHR22909:SF24">
    <property type="entry name" value="GOLGI INTEGRAL MEMBRANE PROTEIN 4-RELATED"/>
    <property type="match status" value="1"/>
</dbReference>
<dbReference type="OrthoDB" id="6288648at2759"/>
<feature type="coiled-coil region" evidence="1">
    <location>
        <begin position="144"/>
        <end position="196"/>
    </location>
</feature>
<dbReference type="InterPro" id="IPR042336">
    <property type="entry name" value="GOLIM4"/>
</dbReference>
<sequence>MSSARMVRSAKTRFLLSALLAFVFVALTYLYHNSQSKVDELKKHVATCDQQQESLAAQLQVIFEYKLRLEKSLQKEKAEHKETKEECQNKAQEEKILREKETNDAVDKYNALSQHFKLLESSHKDLTEDCDKIRKAQLENVDDISTLESKIQSLLQELKQVQESKNKTIETMKSQYEELQKENEHLKKENARLKSSPDTEQNKLDFVSLENELKNTKTALEQCRAGNQGSINHEQSEAAPNAQAVGPTPNKAPLPKEDEFNMGLHLTGSSTTPVINPEAVMDHDVPMKIAQKDVNKSSTPTLDKNKPTFGNVPPLLVAPMHQQQQQQQQQSYQYGGGGDQQMPDSAHQLAAPDNMAAGAGAAAAKLEDNAPVADQPKQSDLFEPAVDINEDRAQGAGVGVGPPALSNENKKYNHMMQDLNGALEELEDPQKPDNEIPRHKHHQYQGGDYDKEEGDNEDEGEQLDYMGGEAKHQAPPAPLPHQQSLQRQNNGGSIMVNPK</sequence>
<name>A0A482WF61_LAOST</name>
<evidence type="ECO:0000313" key="4">
    <source>
        <dbReference type="Proteomes" id="UP000291343"/>
    </source>
</evidence>
<protein>
    <recommendedName>
        <fullName evidence="5">Golgi integral membrane protein 4</fullName>
    </recommendedName>
</protein>
<feature type="compositionally biased region" description="Basic and acidic residues" evidence="2">
    <location>
        <begin position="428"/>
        <end position="437"/>
    </location>
</feature>
<feature type="region of interest" description="Disordered" evidence="2">
    <location>
        <begin position="293"/>
        <end position="312"/>
    </location>
</feature>
<evidence type="ECO:0000256" key="1">
    <source>
        <dbReference type="SAM" id="Coils"/>
    </source>
</evidence>